<evidence type="ECO:0000256" key="3">
    <source>
        <dbReference type="ARBA" id="ARBA00009184"/>
    </source>
</evidence>
<comment type="pathway">
    <text evidence="2">Amino-acid biosynthesis; L-serine biosynthesis; L-serine from 3-phospho-D-glycerate: step 3/3.</text>
</comment>
<evidence type="ECO:0000256" key="13">
    <source>
        <dbReference type="ARBA" id="ARBA00048523"/>
    </source>
</evidence>
<evidence type="ECO:0000256" key="6">
    <source>
        <dbReference type="ARBA" id="ARBA00022605"/>
    </source>
</evidence>
<dbReference type="NCBIfam" id="TIGR01488">
    <property type="entry name" value="HAD-SF-IB"/>
    <property type="match status" value="1"/>
</dbReference>
<dbReference type="SFLD" id="SFLDG01136">
    <property type="entry name" value="C1.6:_Phosphoserine_Phosphatas"/>
    <property type="match status" value="1"/>
</dbReference>
<keyword evidence="6" id="KW-0028">Amino-acid biosynthesis</keyword>
<dbReference type="RefSeq" id="WP_094946273.1">
    <property type="nucleotide sequence ID" value="NZ_NLFK01000004.1"/>
</dbReference>
<evidence type="ECO:0000313" key="18">
    <source>
        <dbReference type="Proteomes" id="UP000215738"/>
    </source>
</evidence>
<dbReference type="FunFam" id="1.10.150.210:FF:000001">
    <property type="entry name" value="Phosphoserine phosphatase"/>
    <property type="match status" value="1"/>
</dbReference>
<dbReference type="InterPro" id="IPR050582">
    <property type="entry name" value="HAD-like_SerB"/>
</dbReference>
<gene>
    <name evidence="17" type="primary">serB</name>
    <name evidence="16" type="ORF">CFY87_05645</name>
    <name evidence="17" type="ORF">NCTC10851_00113</name>
</gene>
<evidence type="ECO:0000256" key="2">
    <source>
        <dbReference type="ARBA" id="ARBA00005135"/>
    </source>
</evidence>
<feature type="active site" description="Nucleophile" evidence="14">
    <location>
        <position position="114"/>
    </location>
</feature>
<feature type="active site" description="Proton donor" evidence="14">
    <location>
        <position position="116"/>
    </location>
</feature>
<dbReference type="Proteomes" id="UP000215738">
    <property type="component" value="Unassembled WGS sequence"/>
</dbReference>
<dbReference type="OrthoDB" id="9792539at2"/>
<dbReference type="FunFam" id="3.40.50.1000:FF:000048">
    <property type="entry name" value="Phosphoserine phosphatase"/>
    <property type="match status" value="1"/>
</dbReference>
<keyword evidence="7" id="KW-0479">Metal-binding</keyword>
<evidence type="ECO:0000256" key="9">
    <source>
        <dbReference type="ARBA" id="ARBA00022842"/>
    </source>
</evidence>
<keyword evidence="10" id="KW-0718">Serine biosynthesis</keyword>
<protein>
    <recommendedName>
        <fullName evidence="5">Phosphoserine phosphatase</fullName>
        <ecNumber evidence="4">3.1.3.3</ecNumber>
    </recommendedName>
    <alternativeName>
        <fullName evidence="11">O-phosphoserine phosphohydrolase</fullName>
    </alternativeName>
</protein>
<dbReference type="GO" id="GO:0006564">
    <property type="term" value="P:L-serine biosynthetic process"/>
    <property type="evidence" value="ECO:0007669"/>
    <property type="project" value="UniProtKB-KW"/>
</dbReference>
<dbReference type="GO" id="GO:0000287">
    <property type="term" value="F:magnesium ion binding"/>
    <property type="evidence" value="ECO:0007669"/>
    <property type="project" value="TreeGrafter"/>
</dbReference>
<dbReference type="InterPro" id="IPR004469">
    <property type="entry name" value="PSP"/>
</dbReference>
<feature type="domain" description="Phosphoserine phosphatase N-terminal" evidence="15">
    <location>
        <begin position="34"/>
        <end position="98"/>
    </location>
</feature>
<dbReference type="Pfam" id="PF00702">
    <property type="entry name" value="Hydrolase"/>
    <property type="match status" value="1"/>
</dbReference>
<dbReference type="InterPro" id="IPR036412">
    <property type="entry name" value="HAD-like_sf"/>
</dbReference>
<dbReference type="SFLD" id="SFLDG01137">
    <property type="entry name" value="C1.6.1:_Phosphoserine_Phosphat"/>
    <property type="match status" value="1"/>
</dbReference>
<comment type="catalytic activity">
    <reaction evidence="12">
        <text>O-phospho-L-serine + H2O = L-serine + phosphate</text>
        <dbReference type="Rhea" id="RHEA:21208"/>
        <dbReference type="ChEBI" id="CHEBI:15377"/>
        <dbReference type="ChEBI" id="CHEBI:33384"/>
        <dbReference type="ChEBI" id="CHEBI:43474"/>
        <dbReference type="ChEBI" id="CHEBI:57524"/>
        <dbReference type="EC" id="3.1.3.3"/>
    </reaction>
</comment>
<dbReference type="Gene3D" id="3.40.50.1000">
    <property type="entry name" value="HAD superfamily/HAD-like"/>
    <property type="match status" value="1"/>
</dbReference>
<keyword evidence="8 17" id="KW-0378">Hydrolase</keyword>
<dbReference type="EMBL" id="UFSB01000001">
    <property type="protein sequence ID" value="SUU34023.1"/>
    <property type="molecule type" value="Genomic_DNA"/>
</dbReference>
<evidence type="ECO:0000313" key="16">
    <source>
        <dbReference type="EMBL" id="OZN25187.1"/>
    </source>
</evidence>
<dbReference type="EMBL" id="NLFK01000004">
    <property type="protein sequence ID" value="OZN25187.1"/>
    <property type="molecule type" value="Genomic_DNA"/>
</dbReference>
<dbReference type="EC" id="3.1.3.3" evidence="4"/>
<dbReference type="Proteomes" id="UP000254507">
    <property type="component" value="Unassembled WGS sequence"/>
</dbReference>
<dbReference type="NCBIfam" id="TIGR00338">
    <property type="entry name" value="serB"/>
    <property type="match status" value="1"/>
</dbReference>
<sequence>MQTQSLHVQNLCRIVEHYTSFPRAFLTNQNATEGKDHFIVYGESLNLALLQQFQQKCGENFVIFEAWNVVQNTVVLLRGQWQAKWVANAHEFSLDCARLDFTPSLQQSGLLVMDMDSTIIQIECIDEIAKLAGTGKLVSEITERAMRGELDFEQSLRHRVSTLKNAPETILQQVRENLPLMPGLKETIQGLQQYGWKTAIASGGFTYFANYLKALLNLDYAVSNQFEITDGRLTGLVLGDVVDAAYKANTLQRLATQFAIPAGNTVAIGDGANDLAMMQVADLGMAYHAKPKVQQQAKIVINFTNLTALLCILSANDKIQAINKGK</sequence>
<evidence type="ECO:0000313" key="19">
    <source>
        <dbReference type="Proteomes" id="UP000254507"/>
    </source>
</evidence>
<evidence type="ECO:0000256" key="10">
    <source>
        <dbReference type="ARBA" id="ARBA00023299"/>
    </source>
</evidence>
<dbReference type="GO" id="GO:0005737">
    <property type="term" value="C:cytoplasm"/>
    <property type="evidence" value="ECO:0007669"/>
    <property type="project" value="TreeGrafter"/>
</dbReference>
<dbReference type="Pfam" id="PF18429">
    <property type="entry name" value="DUF5609"/>
    <property type="match status" value="1"/>
</dbReference>
<dbReference type="Gene3D" id="3.30.70.2020">
    <property type="match status" value="1"/>
</dbReference>
<evidence type="ECO:0000256" key="7">
    <source>
        <dbReference type="ARBA" id="ARBA00022723"/>
    </source>
</evidence>
<evidence type="ECO:0000313" key="17">
    <source>
        <dbReference type="EMBL" id="SUU34023.1"/>
    </source>
</evidence>
<reference evidence="17 19" key="2">
    <citation type="submission" date="2018-06" db="EMBL/GenBank/DDBJ databases">
        <authorList>
            <consortium name="Pathogen Informatics"/>
            <person name="Doyle S."/>
        </authorList>
    </citation>
    <scope>NUCLEOTIDE SEQUENCE [LARGE SCALE GENOMIC DNA]</scope>
    <source>
        <strain evidence="17 19">NCTC10851</strain>
    </source>
</reference>
<dbReference type="InParanoid" id="A0A263HEV4"/>
<dbReference type="SFLD" id="SFLDF00029">
    <property type="entry name" value="phosphoserine_phosphatase"/>
    <property type="match status" value="1"/>
</dbReference>
<dbReference type="UniPathway" id="UPA00135">
    <property type="reaction ID" value="UER00198"/>
</dbReference>
<evidence type="ECO:0000256" key="1">
    <source>
        <dbReference type="ARBA" id="ARBA00001946"/>
    </source>
</evidence>
<dbReference type="SUPFAM" id="SSF56784">
    <property type="entry name" value="HAD-like"/>
    <property type="match status" value="1"/>
</dbReference>
<reference evidence="16 18" key="1">
    <citation type="submission" date="2017-07" db="EMBL/GenBank/DDBJ databases">
        <title>Virulence factors identified in Actinobacillus seminis.</title>
        <authorList>
            <person name="Negrete-Abascal E."/>
            <person name="Vaca-Pacheco S."/>
            <person name="Montes-Garcia F."/>
            <person name="Leyto-Gil A.M."/>
            <person name="Fragoso-Garcia E."/>
            <person name="Carvente-Garcia R."/>
            <person name="Perez-Agueros S."/>
            <person name="Castelan-Sanchez H.G."/>
            <person name="Garcia-Molina A."/>
            <person name="Villamar T.E."/>
            <person name="Vazquez-Cruz C."/>
        </authorList>
    </citation>
    <scope>NUCLEOTIDE SEQUENCE [LARGE SCALE GENOMIC DNA]</scope>
    <source>
        <strain evidence="16 18">ATCC 15768</strain>
    </source>
</reference>
<comment type="cofactor">
    <cofactor evidence="1">
        <name>Mg(2+)</name>
        <dbReference type="ChEBI" id="CHEBI:18420"/>
    </cofactor>
</comment>
<dbReference type="GO" id="GO:0036424">
    <property type="term" value="F:L-phosphoserine phosphatase activity"/>
    <property type="evidence" value="ECO:0007669"/>
    <property type="project" value="InterPro"/>
</dbReference>
<evidence type="ECO:0000259" key="15">
    <source>
        <dbReference type="Pfam" id="PF18429"/>
    </source>
</evidence>
<dbReference type="PANTHER" id="PTHR43344">
    <property type="entry name" value="PHOSPHOSERINE PHOSPHATASE"/>
    <property type="match status" value="1"/>
</dbReference>
<dbReference type="SFLD" id="SFLDS00003">
    <property type="entry name" value="Haloacid_Dehalogenase"/>
    <property type="match status" value="1"/>
</dbReference>
<evidence type="ECO:0000256" key="8">
    <source>
        <dbReference type="ARBA" id="ARBA00022801"/>
    </source>
</evidence>
<dbReference type="InterPro" id="IPR041449">
    <property type="entry name" value="SerB_N"/>
</dbReference>
<comment type="similarity">
    <text evidence="3">Belongs to the HAD-like hydrolase superfamily. SerB family.</text>
</comment>
<dbReference type="NCBIfam" id="NF008350">
    <property type="entry name" value="PRK11133.1"/>
    <property type="match status" value="1"/>
</dbReference>
<keyword evidence="18" id="KW-1185">Reference proteome</keyword>
<evidence type="ECO:0000256" key="5">
    <source>
        <dbReference type="ARBA" id="ARBA00015196"/>
    </source>
</evidence>
<keyword evidence="9" id="KW-0460">Magnesium</keyword>
<dbReference type="PANTHER" id="PTHR43344:SF2">
    <property type="entry name" value="PHOSPHOSERINE PHOSPHATASE"/>
    <property type="match status" value="1"/>
</dbReference>
<dbReference type="CDD" id="cd07500">
    <property type="entry name" value="HAD_PSP"/>
    <property type="match status" value="1"/>
</dbReference>
<proteinExistence type="inferred from homology"/>
<name>A0A263HEV4_9PAST</name>
<evidence type="ECO:0000256" key="4">
    <source>
        <dbReference type="ARBA" id="ARBA00012640"/>
    </source>
</evidence>
<accession>A0A263HEV4</accession>
<evidence type="ECO:0000256" key="11">
    <source>
        <dbReference type="ARBA" id="ARBA00031693"/>
    </source>
</evidence>
<organism evidence="17 19">
    <name type="scientific">Actinobacillus seminis</name>
    <dbReference type="NCBI Taxonomy" id="722"/>
    <lineage>
        <taxon>Bacteria</taxon>
        <taxon>Pseudomonadati</taxon>
        <taxon>Pseudomonadota</taxon>
        <taxon>Gammaproteobacteria</taxon>
        <taxon>Pasteurellales</taxon>
        <taxon>Pasteurellaceae</taxon>
        <taxon>Actinobacillus</taxon>
    </lineage>
</organism>
<evidence type="ECO:0000256" key="14">
    <source>
        <dbReference type="PIRSR" id="PIRSR604469-1"/>
    </source>
</evidence>
<dbReference type="FunCoup" id="A0A263HEV4">
    <property type="interactions" value="444"/>
</dbReference>
<dbReference type="Gene3D" id="1.10.150.210">
    <property type="entry name" value="Phosphoserine phosphatase, domain 2"/>
    <property type="match status" value="1"/>
</dbReference>
<comment type="catalytic activity">
    <reaction evidence="13">
        <text>O-phospho-D-serine + H2O = D-serine + phosphate</text>
        <dbReference type="Rhea" id="RHEA:24873"/>
        <dbReference type="ChEBI" id="CHEBI:15377"/>
        <dbReference type="ChEBI" id="CHEBI:35247"/>
        <dbReference type="ChEBI" id="CHEBI:43474"/>
        <dbReference type="ChEBI" id="CHEBI:58680"/>
        <dbReference type="EC" id="3.1.3.3"/>
    </reaction>
</comment>
<dbReference type="AlphaFoldDB" id="A0A263HEV4"/>
<evidence type="ECO:0000256" key="12">
    <source>
        <dbReference type="ARBA" id="ARBA00048138"/>
    </source>
</evidence>
<dbReference type="InterPro" id="IPR023214">
    <property type="entry name" value="HAD_sf"/>
</dbReference>